<name>A0ACB9RL96_9MYRT</name>
<evidence type="ECO:0000313" key="1">
    <source>
        <dbReference type="EMBL" id="KAI4379770.1"/>
    </source>
</evidence>
<evidence type="ECO:0000313" key="2">
    <source>
        <dbReference type="Proteomes" id="UP001057402"/>
    </source>
</evidence>
<organism evidence="1 2">
    <name type="scientific">Melastoma candidum</name>
    <dbReference type="NCBI Taxonomy" id="119954"/>
    <lineage>
        <taxon>Eukaryota</taxon>
        <taxon>Viridiplantae</taxon>
        <taxon>Streptophyta</taxon>
        <taxon>Embryophyta</taxon>
        <taxon>Tracheophyta</taxon>
        <taxon>Spermatophyta</taxon>
        <taxon>Magnoliopsida</taxon>
        <taxon>eudicotyledons</taxon>
        <taxon>Gunneridae</taxon>
        <taxon>Pentapetalae</taxon>
        <taxon>rosids</taxon>
        <taxon>malvids</taxon>
        <taxon>Myrtales</taxon>
        <taxon>Melastomataceae</taxon>
        <taxon>Melastomatoideae</taxon>
        <taxon>Melastomateae</taxon>
        <taxon>Melastoma</taxon>
    </lineage>
</organism>
<comment type="caution">
    <text evidence="1">The sequence shown here is derived from an EMBL/GenBank/DDBJ whole genome shotgun (WGS) entry which is preliminary data.</text>
</comment>
<accession>A0ACB9RL96</accession>
<dbReference type="EMBL" id="CM042882">
    <property type="protein sequence ID" value="KAI4379770.1"/>
    <property type="molecule type" value="Genomic_DNA"/>
</dbReference>
<protein>
    <submittedName>
        <fullName evidence="1">Uncharacterized protein</fullName>
    </submittedName>
</protein>
<dbReference type="Proteomes" id="UP001057402">
    <property type="component" value="Chromosome 3"/>
</dbReference>
<gene>
    <name evidence="1" type="ORF">MLD38_006024</name>
</gene>
<proteinExistence type="predicted"/>
<sequence>MEFRSGNRVEVWCKKLVAWRLAEIISSDKNCLFIRYDCQPGRRDITAPLKVSKKVVRPLHPVAAFTESFGVGDVVEVRVLYSWNAAIILRVISEWFCLVRLLGSGEEVNVTRTNIRAHQAWEQHEGTTQGKVYIPEVFAESRSNMKRKDDVEAVHQDARFEGFPLVNHGKLKRLSSNLLSNIESSSGYPHKRMATNRKNVSRKLEAGHPFCTLRKEVLEKVDNVAYKKDVFGERNSHAYPENRLASSLETERGDQLGCRINGDHDGYDTDASSVGSCSIIVMLSHALSLKTKKERIICPYPPRIL</sequence>
<keyword evidence="2" id="KW-1185">Reference proteome</keyword>
<reference evidence="2" key="1">
    <citation type="journal article" date="2023" name="Front. Plant Sci.">
        <title>Chromosomal-level genome assembly of Melastoma candidum provides insights into trichome evolution.</title>
        <authorList>
            <person name="Zhong Y."/>
            <person name="Wu W."/>
            <person name="Sun C."/>
            <person name="Zou P."/>
            <person name="Liu Y."/>
            <person name="Dai S."/>
            <person name="Zhou R."/>
        </authorList>
    </citation>
    <scope>NUCLEOTIDE SEQUENCE [LARGE SCALE GENOMIC DNA]</scope>
</reference>